<sequence>MSDGMPTDSCVRHFRRHNLRIRCIFWIPRCMLQTSRSMILGHTLVVHRRIFSTGYTSPIAIRDLSVPHVPLHMFRSGSSAGLVSRIPRIDLLACRPTRCTAHRRRAPGIIFAIFKKMRKNAPEFHGI</sequence>
<reference evidence="1 2" key="1">
    <citation type="submission" date="2019-12" db="EMBL/GenBank/DDBJ databases">
        <title>Chromosome-level assembly of the Caenorhabditis remanei genome.</title>
        <authorList>
            <person name="Teterina A.A."/>
            <person name="Willis J.H."/>
            <person name="Phillips P.C."/>
        </authorList>
    </citation>
    <scope>NUCLEOTIDE SEQUENCE [LARGE SCALE GENOMIC DNA]</scope>
    <source>
        <strain evidence="1 2">PX506</strain>
        <tissue evidence="1">Whole organism</tissue>
    </source>
</reference>
<name>A0A6A5GXG3_CAERE</name>
<dbReference type="Proteomes" id="UP000483820">
    <property type="component" value="Chromosome IV"/>
</dbReference>
<evidence type="ECO:0000313" key="1">
    <source>
        <dbReference type="EMBL" id="KAF1759341.1"/>
    </source>
</evidence>
<dbReference type="EMBL" id="WUAV01000004">
    <property type="protein sequence ID" value="KAF1759341.1"/>
    <property type="molecule type" value="Genomic_DNA"/>
</dbReference>
<gene>
    <name evidence="1" type="ORF">GCK72_015806</name>
</gene>
<comment type="caution">
    <text evidence="1">The sequence shown here is derived from an EMBL/GenBank/DDBJ whole genome shotgun (WGS) entry which is preliminary data.</text>
</comment>
<dbReference type="AlphaFoldDB" id="A0A6A5GXG3"/>
<protein>
    <submittedName>
        <fullName evidence="1">Uncharacterized protein</fullName>
    </submittedName>
</protein>
<evidence type="ECO:0000313" key="2">
    <source>
        <dbReference type="Proteomes" id="UP000483820"/>
    </source>
</evidence>
<organism evidence="1 2">
    <name type="scientific">Caenorhabditis remanei</name>
    <name type="common">Caenorhabditis vulgaris</name>
    <dbReference type="NCBI Taxonomy" id="31234"/>
    <lineage>
        <taxon>Eukaryota</taxon>
        <taxon>Metazoa</taxon>
        <taxon>Ecdysozoa</taxon>
        <taxon>Nematoda</taxon>
        <taxon>Chromadorea</taxon>
        <taxon>Rhabditida</taxon>
        <taxon>Rhabditina</taxon>
        <taxon>Rhabditomorpha</taxon>
        <taxon>Rhabditoidea</taxon>
        <taxon>Rhabditidae</taxon>
        <taxon>Peloderinae</taxon>
        <taxon>Caenorhabditis</taxon>
    </lineage>
</organism>
<accession>A0A6A5GXG3</accession>
<dbReference type="CTD" id="78776174"/>
<dbReference type="RefSeq" id="XP_053585915.1">
    <property type="nucleotide sequence ID" value="XM_053731143.1"/>
</dbReference>
<dbReference type="KEGG" id="crq:GCK72_015806"/>
<dbReference type="GeneID" id="78776174"/>
<proteinExistence type="predicted"/>